<organism evidence="2 3">
    <name type="scientific">Stylosanthes scabra</name>
    <dbReference type="NCBI Taxonomy" id="79078"/>
    <lineage>
        <taxon>Eukaryota</taxon>
        <taxon>Viridiplantae</taxon>
        <taxon>Streptophyta</taxon>
        <taxon>Embryophyta</taxon>
        <taxon>Tracheophyta</taxon>
        <taxon>Spermatophyta</taxon>
        <taxon>Magnoliopsida</taxon>
        <taxon>eudicotyledons</taxon>
        <taxon>Gunneridae</taxon>
        <taxon>Pentapetalae</taxon>
        <taxon>rosids</taxon>
        <taxon>fabids</taxon>
        <taxon>Fabales</taxon>
        <taxon>Fabaceae</taxon>
        <taxon>Papilionoideae</taxon>
        <taxon>50 kb inversion clade</taxon>
        <taxon>dalbergioids sensu lato</taxon>
        <taxon>Dalbergieae</taxon>
        <taxon>Pterocarpus clade</taxon>
        <taxon>Stylosanthes</taxon>
    </lineage>
</organism>
<dbReference type="Proteomes" id="UP001341840">
    <property type="component" value="Unassembled WGS sequence"/>
</dbReference>
<evidence type="ECO:0000313" key="2">
    <source>
        <dbReference type="EMBL" id="MED6174401.1"/>
    </source>
</evidence>
<evidence type="ECO:0000256" key="1">
    <source>
        <dbReference type="SAM" id="MobiDB-lite"/>
    </source>
</evidence>
<accession>A0ABU6VPU4</accession>
<keyword evidence="3" id="KW-1185">Reference proteome</keyword>
<gene>
    <name evidence="2" type="ORF">PIB30_068643</name>
</gene>
<feature type="region of interest" description="Disordered" evidence="1">
    <location>
        <begin position="110"/>
        <end position="182"/>
    </location>
</feature>
<protein>
    <submittedName>
        <fullName evidence="2">Uncharacterized protein</fullName>
    </submittedName>
</protein>
<dbReference type="EMBL" id="JASCZI010151774">
    <property type="protein sequence ID" value="MED6174401.1"/>
    <property type="molecule type" value="Genomic_DNA"/>
</dbReference>
<sequence length="182" mass="18915">MSHMGADADPSVASVSEDEQSDEEMALGRSGKMDHRGADDGVMVVTNSGNTGDEETVCDSTPEADNAAEPEMPTDNAAEAMTGRRTGPGVMADNTTDAVMADDTAVVMADNTENPDTANLGQDETEGVAQAYKPDPRRAERQDIPVQSDPSSDHRTINLASSRSAPEKKSMSASCAVGSAPP</sequence>
<feature type="compositionally biased region" description="Acidic residues" evidence="1">
    <location>
        <begin position="16"/>
        <end position="25"/>
    </location>
</feature>
<evidence type="ECO:0000313" key="3">
    <source>
        <dbReference type="Proteomes" id="UP001341840"/>
    </source>
</evidence>
<reference evidence="2 3" key="1">
    <citation type="journal article" date="2023" name="Plants (Basel)">
        <title>Bridging the Gap: Combining Genomics and Transcriptomics Approaches to Understand Stylosanthes scabra, an Orphan Legume from the Brazilian Caatinga.</title>
        <authorList>
            <person name="Ferreira-Neto J.R.C."/>
            <person name="da Silva M.D."/>
            <person name="Binneck E."/>
            <person name="de Melo N.F."/>
            <person name="da Silva R.H."/>
            <person name="de Melo A.L.T.M."/>
            <person name="Pandolfi V."/>
            <person name="Bustamante F.O."/>
            <person name="Brasileiro-Vidal A.C."/>
            <person name="Benko-Iseppon A.M."/>
        </authorList>
    </citation>
    <scope>NUCLEOTIDE SEQUENCE [LARGE SCALE GENOMIC DNA]</scope>
    <source>
        <tissue evidence="2">Leaves</tissue>
    </source>
</reference>
<feature type="compositionally biased region" description="Basic and acidic residues" evidence="1">
    <location>
        <begin position="134"/>
        <end position="143"/>
    </location>
</feature>
<name>A0ABU6VPU4_9FABA</name>
<feature type="region of interest" description="Disordered" evidence="1">
    <location>
        <begin position="1"/>
        <end position="94"/>
    </location>
</feature>
<proteinExistence type="predicted"/>
<comment type="caution">
    <text evidence="2">The sequence shown here is derived from an EMBL/GenBank/DDBJ whole genome shotgun (WGS) entry which is preliminary data.</text>
</comment>